<reference evidence="2 3" key="1">
    <citation type="submission" date="2013-10" db="EMBL/GenBank/DDBJ databases">
        <title>Salinisphaera orenii MK-B5 Genome Sequencing.</title>
        <authorList>
            <person name="Lai Q."/>
            <person name="Li C."/>
            <person name="Shao Z."/>
        </authorList>
    </citation>
    <scope>NUCLEOTIDE SEQUENCE [LARGE SCALE GENOMIC DNA]</scope>
    <source>
        <strain evidence="2 3">MK-B5</strain>
    </source>
</reference>
<dbReference type="InterPro" id="IPR036259">
    <property type="entry name" value="MFS_trans_sf"/>
</dbReference>
<protein>
    <submittedName>
        <fullName evidence="2">Uncharacterized protein</fullName>
    </submittedName>
</protein>
<feature type="transmembrane region" description="Helical" evidence="1">
    <location>
        <begin position="17"/>
        <end position="38"/>
    </location>
</feature>
<keyword evidence="1" id="KW-1133">Transmembrane helix</keyword>
<evidence type="ECO:0000313" key="2">
    <source>
        <dbReference type="EMBL" id="ROO28881.1"/>
    </source>
</evidence>
<accession>A0A423PTK1</accession>
<name>A0A423PTK1_9GAMM</name>
<evidence type="ECO:0000256" key="1">
    <source>
        <dbReference type="SAM" id="Phobius"/>
    </source>
</evidence>
<sequence>MIDYLNGVAETHHVNPLLFVLIYLVTTVPFLLISGWLFHHIRRQKPLALLVFLWALCYTAPYLYVLAVGRDLPPWVYVMVALLICGGLGLAGRGLKQRLDAARRND</sequence>
<comment type="caution">
    <text evidence="2">The sequence shown here is derived from an EMBL/GenBank/DDBJ whole genome shotgun (WGS) entry which is preliminary data.</text>
</comment>
<dbReference type="AlphaFoldDB" id="A0A423PTK1"/>
<keyword evidence="1" id="KW-0812">Transmembrane</keyword>
<dbReference type="Proteomes" id="UP000283993">
    <property type="component" value="Unassembled WGS sequence"/>
</dbReference>
<evidence type="ECO:0000313" key="3">
    <source>
        <dbReference type="Proteomes" id="UP000283993"/>
    </source>
</evidence>
<dbReference type="EMBL" id="AYKH01000007">
    <property type="protein sequence ID" value="ROO28881.1"/>
    <property type="molecule type" value="Genomic_DNA"/>
</dbReference>
<dbReference type="RefSeq" id="WP_123630498.1">
    <property type="nucleotide sequence ID" value="NZ_AYKH01000007.1"/>
</dbReference>
<feature type="transmembrane region" description="Helical" evidence="1">
    <location>
        <begin position="47"/>
        <end position="69"/>
    </location>
</feature>
<dbReference type="SUPFAM" id="SSF103473">
    <property type="entry name" value="MFS general substrate transporter"/>
    <property type="match status" value="1"/>
</dbReference>
<proteinExistence type="predicted"/>
<organism evidence="2 3">
    <name type="scientific">Salinisphaera orenii MK-B5</name>
    <dbReference type="NCBI Taxonomy" id="856730"/>
    <lineage>
        <taxon>Bacteria</taxon>
        <taxon>Pseudomonadati</taxon>
        <taxon>Pseudomonadota</taxon>
        <taxon>Gammaproteobacteria</taxon>
        <taxon>Salinisphaerales</taxon>
        <taxon>Salinisphaeraceae</taxon>
        <taxon>Salinisphaera</taxon>
    </lineage>
</organism>
<feature type="transmembrane region" description="Helical" evidence="1">
    <location>
        <begin position="75"/>
        <end position="95"/>
    </location>
</feature>
<keyword evidence="1" id="KW-0472">Membrane</keyword>
<keyword evidence="3" id="KW-1185">Reference proteome</keyword>
<gene>
    <name evidence="2" type="ORF">SAOR_05135</name>
</gene>